<accession>W2C2V2</accession>
<keyword evidence="2" id="KW-1003">Cell membrane</keyword>
<keyword evidence="3 7" id="KW-0812">Transmembrane</keyword>
<feature type="transmembrane region" description="Helical" evidence="7">
    <location>
        <begin position="196"/>
        <end position="218"/>
    </location>
</feature>
<keyword evidence="4 7" id="KW-1133">Transmembrane helix</keyword>
<dbReference type="PATRIC" id="fig|1411148.3.peg.2188"/>
<sequence>MTHTQESLSSLCDFIAEYASHLMAAGVHTSRVMRNSKRIGSSFEADVKMSILHKHIILTVIDRTTSEQSNRVVEVPPHPISFEHNASLSALSWAAADRHLSLDELWAEYTRIVSAPMIHPLFVLLLVGFANASFCRLFGGDAVSMGIVFSSTLTGFYLKQRMQQRGINPYVTFIVSAFVASLCASTSLIFSTTSDIALATSVLYLVPGVPLINGVIDVVEGHVLTGFARLTEAALLIVNIAIGLSFTLLLVKSSLL</sequence>
<dbReference type="PANTHER" id="PTHR34390">
    <property type="entry name" value="UPF0442 PROTEIN YJJB-RELATED"/>
    <property type="match status" value="1"/>
</dbReference>
<evidence type="ECO:0000256" key="3">
    <source>
        <dbReference type="ARBA" id="ARBA00022692"/>
    </source>
</evidence>
<comment type="subcellular location">
    <subcellularLocation>
        <location evidence="1">Cell membrane</location>
        <topology evidence="1">Multi-pass membrane protein</topology>
    </subcellularLocation>
</comment>
<dbReference type="AlphaFoldDB" id="W2C2V2"/>
<feature type="transmembrane region" description="Helical" evidence="7">
    <location>
        <begin position="170"/>
        <end position="190"/>
    </location>
</feature>
<evidence type="ECO:0000259" key="8">
    <source>
        <dbReference type="Pfam" id="PF06738"/>
    </source>
</evidence>
<evidence type="ECO:0000256" key="6">
    <source>
        <dbReference type="ARBA" id="ARBA00034125"/>
    </source>
</evidence>
<dbReference type="GO" id="GO:0015744">
    <property type="term" value="P:succinate transport"/>
    <property type="evidence" value="ECO:0007669"/>
    <property type="project" value="TreeGrafter"/>
</dbReference>
<name>W2C2V2_9BACT</name>
<protein>
    <submittedName>
        <fullName evidence="9">Membrane protein</fullName>
    </submittedName>
</protein>
<gene>
    <name evidence="9" type="ORF">N425_13085</name>
</gene>
<dbReference type="InterPro" id="IPR050539">
    <property type="entry name" value="ThrE_Dicarb/AminoAcid_Exp"/>
</dbReference>
<dbReference type="Pfam" id="PF06738">
    <property type="entry name" value="ThrE"/>
    <property type="match status" value="1"/>
</dbReference>
<dbReference type="InterPro" id="IPR010619">
    <property type="entry name" value="ThrE-like_N"/>
</dbReference>
<comment type="similarity">
    <text evidence="6">Belongs to the ThrE exporter (TC 2.A.79) family.</text>
</comment>
<organism evidence="9 10">
    <name type="scientific">Tannerella sp. oral taxon BU063 isolate Cell 2</name>
    <dbReference type="NCBI Taxonomy" id="1411148"/>
    <lineage>
        <taxon>Bacteria</taxon>
        <taxon>Pseudomonadati</taxon>
        <taxon>Bacteroidota</taxon>
        <taxon>Bacteroidia</taxon>
        <taxon>Bacteroidales</taxon>
        <taxon>Tannerellaceae</taxon>
        <taxon>Tannerella</taxon>
    </lineage>
</organism>
<feature type="transmembrane region" description="Helical" evidence="7">
    <location>
        <begin position="112"/>
        <end position="132"/>
    </location>
</feature>
<dbReference type="Proteomes" id="UP000018837">
    <property type="component" value="Unassembled WGS sequence"/>
</dbReference>
<evidence type="ECO:0000313" key="9">
    <source>
        <dbReference type="EMBL" id="ETK00761.1"/>
    </source>
</evidence>
<evidence type="ECO:0000256" key="1">
    <source>
        <dbReference type="ARBA" id="ARBA00004651"/>
    </source>
</evidence>
<dbReference type="GO" id="GO:0022857">
    <property type="term" value="F:transmembrane transporter activity"/>
    <property type="evidence" value="ECO:0007669"/>
    <property type="project" value="InterPro"/>
</dbReference>
<comment type="caution">
    <text evidence="9">The sequence shown here is derived from an EMBL/GenBank/DDBJ whole genome shotgun (WGS) entry which is preliminary data.</text>
</comment>
<evidence type="ECO:0000313" key="10">
    <source>
        <dbReference type="Proteomes" id="UP000018837"/>
    </source>
</evidence>
<evidence type="ECO:0000256" key="5">
    <source>
        <dbReference type="ARBA" id="ARBA00023136"/>
    </source>
</evidence>
<evidence type="ECO:0000256" key="7">
    <source>
        <dbReference type="SAM" id="Phobius"/>
    </source>
</evidence>
<proteinExistence type="inferred from homology"/>
<dbReference type="PANTHER" id="PTHR34390:SF2">
    <property type="entry name" value="SUCCINATE TRANSPORTER SUBUNIT YJJP-RELATED"/>
    <property type="match status" value="1"/>
</dbReference>
<feature type="domain" description="Threonine/serine exporter-like N-terminal" evidence="8">
    <location>
        <begin position="13"/>
        <end position="250"/>
    </location>
</feature>
<evidence type="ECO:0000256" key="2">
    <source>
        <dbReference type="ARBA" id="ARBA00022475"/>
    </source>
</evidence>
<feature type="transmembrane region" description="Helical" evidence="7">
    <location>
        <begin position="230"/>
        <end position="251"/>
    </location>
</feature>
<evidence type="ECO:0000256" key="4">
    <source>
        <dbReference type="ARBA" id="ARBA00022989"/>
    </source>
</evidence>
<keyword evidence="5 7" id="KW-0472">Membrane</keyword>
<reference evidence="9 10" key="1">
    <citation type="submission" date="2013-11" db="EMBL/GenBank/DDBJ databases">
        <title>Single cell genomics of uncultured Tannerella BU063 (oral taxon 286).</title>
        <authorList>
            <person name="Beall C.J."/>
            <person name="Campbell A.G."/>
            <person name="Griffen A.L."/>
            <person name="Podar M."/>
            <person name="Leys E.J."/>
        </authorList>
    </citation>
    <scope>NUCLEOTIDE SEQUENCE [LARGE SCALE GENOMIC DNA]</scope>
    <source>
        <strain evidence="9">Cell 2</strain>
    </source>
</reference>
<dbReference type="EMBL" id="AYUF01000495">
    <property type="protein sequence ID" value="ETK00761.1"/>
    <property type="molecule type" value="Genomic_DNA"/>
</dbReference>
<dbReference type="GO" id="GO:0005886">
    <property type="term" value="C:plasma membrane"/>
    <property type="evidence" value="ECO:0007669"/>
    <property type="project" value="UniProtKB-SubCell"/>
</dbReference>